<protein>
    <submittedName>
        <fullName evidence="1">Uncharacterized protein</fullName>
    </submittedName>
</protein>
<sequence>MQEVTMEEAERMAENIYHVALEDRERAYSEFVQEHCEIWTPKSIFDDCCGKWLLDGNGYPDPFGERERFRIGCNGGCNRDHPVITLDFVGSAGDSTSGKTTASISHLLDPFLGYFERRVQEGTAALLTATSFKDKNPSGTRSYLLDGFLRENRSALGGSARDLGSHGEPAFKAHLIVVKPGALDRSDEVQKKLMEMEDVEERAAKRRGMNSCSPDPDLLFDVMQICYENSLCDHLDFVDLAHLRLTCKAMGSVAARMAANRMSSIRLSCLVMVDGNWKVFGTRSFPRPVDDNLIEDFDASDERNLGSDVYVFKAAGDKLAIVPLLETACSSPSRTEYVHDGDARKAAKTVTVKYGVFIPSETQSELTYNWDSGPLLDGDYPGKAGDPDDLSNYAGHRIRLQWGALEGADTTSADSAFMQGEEVVGDFYFRDPSKLEAMQRLKSSEAWGGKIELQILGTEVIKTTRLVDESETGEVREQLVARSFVQYRGSFRIQRVSIEFAALLKCVATKKQALLNDKLDQILDFRPLTSQEEAQQRALKRVLETEEGK</sequence>
<gene>
    <name evidence="1" type="ORF">SEMRO_1670_G289990.1</name>
</gene>
<proteinExistence type="predicted"/>
<evidence type="ECO:0000313" key="1">
    <source>
        <dbReference type="EMBL" id="CAB9525389.1"/>
    </source>
</evidence>
<accession>A0A9N8EUM4</accession>
<keyword evidence="2" id="KW-1185">Reference proteome</keyword>
<evidence type="ECO:0000313" key="2">
    <source>
        <dbReference type="Proteomes" id="UP001153069"/>
    </source>
</evidence>
<dbReference type="AlphaFoldDB" id="A0A9N8EUM4"/>
<dbReference type="Proteomes" id="UP001153069">
    <property type="component" value="Unassembled WGS sequence"/>
</dbReference>
<dbReference type="EMBL" id="CAICTM010001668">
    <property type="protein sequence ID" value="CAB9525389.1"/>
    <property type="molecule type" value="Genomic_DNA"/>
</dbReference>
<organism evidence="1 2">
    <name type="scientific">Seminavis robusta</name>
    <dbReference type="NCBI Taxonomy" id="568900"/>
    <lineage>
        <taxon>Eukaryota</taxon>
        <taxon>Sar</taxon>
        <taxon>Stramenopiles</taxon>
        <taxon>Ochrophyta</taxon>
        <taxon>Bacillariophyta</taxon>
        <taxon>Bacillariophyceae</taxon>
        <taxon>Bacillariophycidae</taxon>
        <taxon>Naviculales</taxon>
        <taxon>Naviculaceae</taxon>
        <taxon>Seminavis</taxon>
    </lineage>
</organism>
<name>A0A9N8EUM4_9STRA</name>
<reference evidence="1" key="1">
    <citation type="submission" date="2020-06" db="EMBL/GenBank/DDBJ databases">
        <authorList>
            <consortium name="Plant Systems Biology data submission"/>
        </authorList>
    </citation>
    <scope>NUCLEOTIDE SEQUENCE</scope>
    <source>
        <strain evidence="1">D6</strain>
    </source>
</reference>
<comment type="caution">
    <text evidence="1">The sequence shown here is derived from an EMBL/GenBank/DDBJ whole genome shotgun (WGS) entry which is preliminary data.</text>
</comment>